<dbReference type="Gene3D" id="3.30.40.10">
    <property type="entry name" value="Zinc/RING finger domain, C3HC4 (zinc finger)"/>
    <property type="match status" value="1"/>
</dbReference>
<comment type="subcellular location">
    <subcellularLocation>
        <location evidence="1">Nucleus</location>
    </subcellularLocation>
</comment>
<feature type="compositionally biased region" description="Acidic residues" evidence="7">
    <location>
        <begin position="375"/>
        <end position="387"/>
    </location>
</feature>
<feature type="compositionally biased region" description="Polar residues" evidence="7">
    <location>
        <begin position="358"/>
        <end position="368"/>
    </location>
</feature>
<dbReference type="GO" id="GO:1990841">
    <property type="term" value="F:promoter-specific chromatin binding"/>
    <property type="evidence" value="ECO:0007669"/>
    <property type="project" value="TreeGrafter"/>
</dbReference>
<dbReference type="GO" id="GO:0000122">
    <property type="term" value="P:negative regulation of transcription by RNA polymerase II"/>
    <property type="evidence" value="ECO:0007669"/>
    <property type="project" value="TreeGrafter"/>
</dbReference>
<reference evidence="9" key="1">
    <citation type="submission" date="2022-08" db="UniProtKB">
        <authorList>
            <consortium name="EnsemblMetazoa"/>
        </authorList>
    </citation>
    <scope>IDENTIFICATION</scope>
    <source>
        <strain evidence="9">05x7-T-G4-1.051#20</strain>
    </source>
</reference>
<feature type="compositionally biased region" description="Basic and acidic residues" evidence="7">
    <location>
        <begin position="388"/>
        <end position="410"/>
    </location>
</feature>
<dbReference type="PANTHER" id="PTHR10825:SF72">
    <property type="entry name" value="UBIQUITIN-LIKE DOMAIN-CONTAINING PROTEIN"/>
    <property type="match status" value="1"/>
</dbReference>
<keyword evidence="10" id="KW-1185">Reference proteome</keyword>
<dbReference type="InterPro" id="IPR032443">
    <property type="entry name" value="RAWUL"/>
</dbReference>
<dbReference type="EnsemblMetazoa" id="G31790.9">
    <property type="protein sequence ID" value="G31790.9:cds"/>
    <property type="gene ID" value="G31790"/>
</dbReference>
<dbReference type="Pfam" id="PF13923">
    <property type="entry name" value="zf-C3HC4_2"/>
    <property type="match status" value="1"/>
</dbReference>
<dbReference type="CDD" id="cd17082">
    <property type="entry name" value="RAWUL_PCGF2_like"/>
    <property type="match status" value="1"/>
</dbReference>
<dbReference type="AlphaFoldDB" id="A0A8W8MDA6"/>
<name>A0A8W8MDA6_MAGGI</name>
<keyword evidence="2" id="KW-0479">Metal-binding</keyword>
<evidence type="ECO:0000313" key="9">
    <source>
        <dbReference type="EnsemblMetazoa" id="G31790.9:cds"/>
    </source>
</evidence>
<organism evidence="9 10">
    <name type="scientific">Magallana gigas</name>
    <name type="common">Pacific oyster</name>
    <name type="synonym">Crassostrea gigas</name>
    <dbReference type="NCBI Taxonomy" id="29159"/>
    <lineage>
        <taxon>Eukaryota</taxon>
        <taxon>Metazoa</taxon>
        <taxon>Spiralia</taxon>
        <taxon>Lophotrochozoa</taxon>
        <taxon>Mollusca</taxon>
        <taxon>Bivalvia</taxon>
        <taxon>Autobranchia</taxon>
        <taxon>Pteriomorphia</taxon>
        <taxon>Ostreida</taxon>
        <taxon>Ostreoidea</taxon>
        <taxon>Ostreidae</taxon>
        <taxon>Magallana</taxon>
    </lineage>
</organism>
<evidence type="ECO:0000256" key="1">
    <source>
        <dbReference type="ARBA" id="ARBA00004123"/>
    </source>
</evidence>
<dbReference type="Pfam" id="PF16207">
    <property type="entry name" value="RAWUL"/>
    <property type="match status" value="1"/>
</dbReference>
<sequence length="526" mass="59723">MACMIYFRLSTDIILSSATLDTSRDISPLGVAALSITFLEPTKRSQLANQVLVTKSRHNLGTGHVISAWNATKNYVKIRLGISTRNIESSHQIWAQKMPGTVRIKITELNPHLICVLCGGYYIDASTIRECLHSFCRTCIIKYLETTKYCPICDVMVHKTKPLQFVKSDKNLQDLVYKLVPGLYKDEMKRRRDFYGSHPDGSVDPPRPSEARGYEDKDRLIYTEDEKISLALELFSDVPESTTTDPNHPDKLQQRDIRYLQCPAAVSVAHLKKFIRLKFDLPPKYTIDIYHSDEPLKDFFTLMDIAYIYTWRRTAPLRLLYTVYEQVTKKRKNSTEEDTIQTQKHPRLGVNDRESPKEQTSTDNNRGCCTSPEGDQGDENSSPDENEQSAREPKKECDESVGEKLVKESSEESISDDSEKFPASHTKNTKTSATNKPKLTEKESVKNIMTGKKGVTPKSLHEDGGKFFSSNFYKRKAAFQADIGGDCPIDMTKKAMKKHKDLSAKKIGKEQTVVNGTHFPGYEFTD</sequence>
<evidence type="ECO:0000313" key="10">
    <source>
        <dbReference type="Proteomes" id="UP000005408"/>
    </source>
</evidence>
<dbReference type="InterPro" id="IPR017907">
    <property type="entry name" value="Znf_RING_CS"/>
</dbReference>
<evidence type="ECO:0000256" key="5">
    <source>
        <dbReference type="ARBA" id="ARBA00023242"/>
    </source>
</evidence>
<feature type="compositionally biased region" description="Basic and acidic residues" evidence="7">
    <location>
        <begin position="207"/>
        <end position="216"/>
    </location>
</feature>
<dbReference type="Gene3D" id="3.10.20.90">
    <property type="entry name" value="Phosphatidylinositol 3-kinase Catalytic Subunit, Chain A, domain 1"/>
    <property type="match status" value="1"/>
</dbReference>
<keyword evidence="3 6" id="KW-0863">Zinc-finger</keyword>
<protein>
    <recommendedName>
        <fullName evidence="8">RING-type domain-containing protein</fullName>
    </recommendedName>
</protein>
<feature type="region of interest" description="Disordered" evidence="7">
    <location>
        <begin position="195"/>
        <end position="216"/>
    </location>
</feature>
<dbReference type="PANTHER" id="PTHR10825">
    <property type="entry name" value="RING FINGER DOMAIN-CONTAINING, POLYCOMB GROUP COMPONENT"/>
    <property type="match status" value="1"/>
</dbReference>
<dbReference type="GO" id="GO:0008270">
    <property type="term" value="F:zinc ion binding"/>
    <property type="evidence" value="ECO:0007669"/>
    <property type="project" value="UniProtKB-KW"/>
</dbReference>
<dbReference type="InterPro" id="IPR013083">
    <property type="entry name" value="Znf_RING/FYVE/PHD"/>
</dbReference>
<accession>A0A8W8MDA6</accession>
<evidence type="ECO:0000256" key="4">
    <source>
        <dbReference type="ARBA" id="ARBA00022833"/>
    </source>
</evidence>
<feature type="compositionally biased region" description="Polar residues" evidence="7">
    <location>
        <begin position="425"/>
        <end position="437"/>
    </location>
</feature>
<dbReference type="FunFam" id="3.30.40.10:FF:000122">
    <property type="entry name" value="polycomb group RING finger protein 1"/>
    <property type="match status" value="1"/>
</dbReference>
<dbReference type="InterPro" id="IPR001841">
    <property type="entry name" value="Znf_RING"/>
</dbReference>
<evidence type="ECO:0000256" key="6">
    <source>
        <dbReference type="PROSITE-ProRule" id="PRU00175"/>
    </source>
</evidence>
<feature type="domain" description="RING-type" evidence="8">
    <location>
        <begin position="115"/>
        <end position="154"/>
    </location>
</feature>
<dbReference type="PROSITE" id="PS50089">
    <property type="entry name" value="ZF_RING_2"/>
    <property type="match status" value="1"/>
</dbReference>
<evidence type="ECO:0000256" key="2">
    <source>
        <dbReference type="ARBA" id="ARBA00022723"/>
    </source>
</evidence>
<keyword evidence="5" id="KW-0539">Nucleus</keyword>
<evidence type="ECO:0000259" key="8">
    <source>
        <dbReference type="PROSITE" id="PS50089"/>
    </source>
</evidence>
<dbReference type="SUPFAM" id="SSF57850">
    <property type="entry name" value="RING/U-box"/>
    <property type="match status" value="1"/>
</dbReference>
<proteinExistence type="predicted"/>
<dbReference type="Proteomes" id="UP000005408">
    <property type="component" value="Unassembled WGS sequence"/>
</dbReference>
<keyword evidence="4" id="KW-0862">Zinc</keyword>
<dbReference type="PROSITE" id="PS00518">
    <property type="entry name" value="ZF_RING_1"/>
    <property type="match status" value="1"/>
</dbReference>
<evidence type="ECO:0000256" key="3">
    <source>
        <dbReference type="ARBA" id="ARBA00022771"/>
    </source>
</evidence>
<dbReference type="SMART" id="SM00184">
    <property type="entry name" value="RING"/>
    <property type="match status" value="1"/>
</dbReference>
<dbReference type="GO" id="GO:0035102">
    <property type="term" value="C:PRC1 complex"/>
    <property type="evidence" value="ECO:0007669"/>
    <property type="project" value="TreeGrafter"/>
</dbReference>
<feature type="region of interest" description="Disordered" evidence="7">
    <location>
        <begin position="330"/>
        <end position="461"/>
    </location>
</feature>
<evidence type="ECO:0000256" key="7">
    <source>
        <dbReference type="SAM" id="MobiDB-lite"/>
    </source>
</evidence>